<accession>A0A839N058</accession>
<comment type="caution">
    <text evidence="7">The sequence shown here is derived from an EMBL/GenBank/DDBJ whole genome shotgun (WGS) entry which is preliminary data.</text>
</comment>
<keyword evidence="3 6" id="KW-0812">Transmembrane</keyword>
<dbReference type="EMBL" id="JACHVQ010000001">
    <property type="protein sequence ID" value="MBB2891100.1"/>
    <property type="molecule type" value="Genomic_DNA"/>
</dbReference>
<feature type="transmembrane region" description="Helical" evidence="6">
    <location>
        <begin position="207"/>
        <end position="228"/>
    </location>
</feature>
<feature type="transmembrane region" description="Helical" evidence="6">
    <location>
        <begin position="481"/>
        <end position="497"/>
    </location>
</feature>
<feature type="transmembrane region" description="Helical" evidence="6">
    <location>
        <begin position="327"/>
        <end position="360"/>
    </location>
</feature>
<reference evidence="7 8" key="1">
    <citation type="submission" date="2020-08" db="EMBL/GenBank/DDBJ databases">
        <title>Sequencing the genomes of 1000 actinobacteria strains.</title>
        <authorList>
            <person name="Klenk H.-P."/>
        </authorList>
    </citation>
    <scope>NUCLEOTIDE SEQUENCE [LARGE SCALE GENOMIC DNA]</scope>
    <source>
        <strain evidence="7 8">DSM 105369</strain>
    </source>
</reference>
<dbReference type="InterPro" id="IPR001248">
    <property type="entry name" value="Pur-cyt_permease"/>
</dbReference>
<dbReference type="PANTHER" id="PTHR30618">
    <property type="entry name" value="NCS1 FAMILY PURINE/PYRIMIDINE TRANSPORTER"/>
    <property type="match status" value="1"/>
</dbReference>
<gene>
    <name evidence="7" type="ORF">FHU39_001084</name>
</gene>
<evidence type="ECO:0000313" key="8">
    <source>
        <dbReference type="Proteomes" id="UP000559182"/>
    </source>
</evidence>
<dbReference type="CDD" id="cd11555">
    <property type="entry name" value="SLC-NCS1sbd_u1"/>
    <property type="match status" value="1"/>
</dbReference>
<proteinExistence type="inferred from homology"/>
<evidence type="ECO:0000256" key="1">
    <source>
        <dbReference type="ARBA" id="ARBA00004141"/>
    </source>
</evidence>
<evidence type="ECO:0000256" key="4">
    <source>
        <dbReference type="ARBA" id="ARBA00022989"/>
    </source>
</evidence>
<dbReference type="Proteomes" id="UP000559182">
    <property type="component" value="Unassembled WGS sequence"/>
</dbReference>
<comment type="subcellular location">
    <subcellularLocation>
        <location evidence="1">Membrane</location>
        <topology evidence="1">Multi-pass membrane protein</topology>
    </subcellularLocation>
</comment>
<name>A0A839N058_9MICO</name>
<dbReference type="InterPro" id="IPR045225">
    <property type="entry name" value="Uracil/uridine/allantoin_perm"/>
</dbReference>
<evidence type="ECO:0000256" key="5">
    <source>
        <dbReference type="ARBA" id="ARBA00023136"/>
    </source>
</evidence>
<dbReference type="AlphaFoldDB" id="A0A839N058"/>
<feature type="transmembrane region" description="Helical" evidence="6">
    <location>
        <begin position="88"/>
        <end position="107"/>
    </location>
</feature>
<organism evidence="7 8">
    <name type="scientific">Flexivirga oryzae</name>
    <dbReference type="NCBI Taxonomy" id="1794944"/>
    <lineage>
        <taxon>Bacteria</taxon>
        <taxon>Bacillati</taxon>
        <taxon>Actinomycetota</taxon>
        <taxon>Actinomycetes</taxon>
        <taxon>Micrococcales</taxon>
        <taxon>Dermacoccaceae</taxon>
        <taxon>Flexivirga</taxon>
    </lineage>
</organism>
<feature type="transmembrane region" description="Helical" evidence="6">
    <location>
        <begin position="449"/>
        <end position="469"/>
    </location>
</feature>
<dbReference type="PANTHER" id="PTHR30618:SF6">
    <property type="entry name" value="NCS1 FAMILY NUCLEOBASE:CATION SYMPORTER-1"/>
    <property type="match status" value="1"/>
</dbReference>
<keyword evidence="5 6" id="KW-0472">Membrane</keyword>
<comment type="similarity">
    <text evidence="2">Belongs to the purine-cytosine permease (2.A.39) family.</text>
</comment>
<evidence type="ECO:0000313" key="7">
    <source>
        <dbReference type="EMBL" id="MBB2891100.1"/>
    </source>
</evidence>
<feature type="transmembrane region" description="Helical" evidence="6">
    <location>
        <begin position="63"/>
        <end position="82"/>
    </location>
</feature>
<feature type="transmembrane region" description="Helical" evidence="6">
    <location>
        <begin position="395"/>
        <end position="420"/>
    </location>
</feature>
<evidence type="ECO:0000256" key="2">
    <source>
        <dbReference type="ARBA" id="ARBA00008974"/>
    </source>
</evidence>
<dbReference type="GO" id="GO:0005886">
    <property type="term" value="C:plasma membrane"/>
    <property type="evidence" value="ECO:0007669"/>
    <property type="project" value="TreeGrafter"/>
</dbReference>
<keyword evidence="4 6" id="KW-1133">Transmembrane helix</keyword>
<dbReference type="Gene3D" id="1.10.4160.10">
    <property type="entry name" value="Hydantoin permease"/>
    <property type="match status" value="1"/>
</dbReference>
<evidence type="ECO:0000256" key="3">
    <source>
        <dbReference type="ARBA" id="ARBA00022692"/>
    </source>
</evidence>
<sequence>MSNTECTSQPVENEPHGAVGVDVLPVAYDHRLYNYDIAPSKKEGRTWSSYNIFALWANDVHSLGNYTFAIGMFALGLGAWQILLAMGFGSLFLLVLLTISGFVGYKVGVPFPVMSRISFGVRGAHIPALFRGGVAIAWFGIQTYLASLVCNILVLALFPGASGLTDHKLLGLDYLGWLCFAVLWVIQVIIACYGIEMVRKFEAYSGPIILVTFLAMAIAVVVQVHGHITWEPKAMLGGKPWALHGWDMWHEILAGASGWVAIYGTFVLNFCDFTRGAKSKRSIVLGNIAGIPVNTIFFGCIVVLLAGGRFTVDGTVIAGPEDVVHTFSTPFLVLACLALVILTVGVNLMANFVAPAYALTNIAPKKLDFRKSAIISGVIGFVILPWNLYNSPTVINYFLGGLGAVLGPLFGIVMADYWVLRKQRVNVPDLYTFDKNGDYFYSNGVNNRAVIALVPSALISIAFAFSGQIHALNSLSGYGPFSWFIAAGIAVVLYLVVADRSRTFRDVDGEAIAVQAHH</sequence>
<feature type="transmembrane region" description="Helical" evidence="6">
    <location>
        <begin position="372"/>
        <end position="389"/>
    </location>
</feature>
<feature type="transmembrane region" description="Helical" evidence="6">
    <location>
        <begin position="174"/>
        <end position="195"/>
    </location>
</feature>
<evidence type="ECO:0000256" key="6">
    <source>
        <dbReference type="SAM" id="Phobius"/>
    </source>
</evidence>
<dbReference type="Pfam" id="PF02133">
    <property type="entry name" value="Transp_cyt_pur"/>
    <property type="match status" value="1"/>
</dbReference>
<keyword evidence="8" id="KW-1185">Reference proteome</keyword>
<feature type="transmembrane region" description="Helical" evidence="6">
    <location>
        <begin position="128"/>
        <end position="154"/>
    </location>
</feature>
<feature type="transmembrane region" description="Helical" evidence="6">
    <location>
        <begin position="248"/>
        <end position="271"/>
    </location>
</feature>
<feature type="transmembrane region" description="Helical" evidence="6">
    <location>
        <begin position="283"/>
        <end position="307"/>
    </location>
</feature>
<dbReference type="GO" id="GO:0015205">
    <property type="term" value="F:nucleobase transmembrane transporter activity"/>
    <property type="evidence" value="ECO:0007669"/>
    <property type="project" value="TreeGrafter"/>
</dbReference>
<protein>
    <submittedName>
        <fullName evidence="7">NCS1 family nucleobase:cation symporter-1</fullName>
    </submittedName>
</protein>
<dbReference type="RefSeq" id="WP_183319409.1">
    <property type="nucleotide sequence ID" value="NZ_JACHVQ010000001.1"/>
</dbReference>